<dbReference type="EMBL" id="JBHLYQ010000124">
    <property type="protein sequence ID" value="MFC0082626.1"/>
    <property type="molecule type" value="Genomic_DNA"/>
</dbReference>
<protein>
    <recommendedName>
        <fullName evidence="1">ACT domain-containing protein</fullName>
    </recommendedName>
</protein>
<gene>
    <name evidence="2" type="ORF">ACFFRE_10830</name>
</gene>
<accession>A0ABV6C4J8</accession>
<sequence>MPVYLLRVALPDRPGALGAVASRIGAVRADVVAVDILGQDRGRAVDELIVELADERHVSLLLDEIAEVDGVAVEEVRVLPSGPVDHRFTAYETAAALLRRQDPAEVLDAVVERCALDLQAAWVAAVDLDERVVLAAVGEPPAAAWLAAYVAGSRWCGGPPTTETEAGPGGRP</sequence>
<dbReference type="PROSITE" id="PS51671">
    <property type="entry name" value="ACT"/>
    <property type="match status" value="1"/>
</dbReference>
<dbReference type="InterPro" id="IPR045865">
    <property type="entry name" value="ACT-like_dom_sf"/>
</dbReference>
<dbReference type="InterPro" id="IPR002912">
    <property type="entry name" value="ACT_dom"/>
</dbReference>
<keyword evidence="3" id="KW-1185">Reference proteome</keyword>
<feature type="non-terminal residue" evidence="2">
    <location>
        <position position="172"/>
    </location>
</feature>
<dbReference type="SUPFAM" id="SSF55021">
    <property type="entry name" value="ACT-like"/>
    <property type="match status" value="1"/>
</dbReference>
<proteinExistence type="predicted"/>
<evidence type="ECO:0000259" key="1">
    <source>
        <dbReference type="PROSITE" id="PS51671"/>
    </source>
</evidence>
<evidence type="ECO:0000313" key="3">
    <source>
        <dbReference type="Proteomes" id="UP001589788"/>
    </source>
</evidence>
<evidence type="ECO:0000313" key="2">
    <source>
        <dbReference type="EMBL" id="MFC0082626.1"/>
    </source>
</evidence>
<comment type="caution">
    <text evidence="2">The sequence shown here is derived from an EMBL/GenBank/DDBJ whole genome shotgun (WGS) entry which is preliminary data.</text>
</comment>
<name>A0ABV6C4J8_9ACTN</name>
<feature type="domain" description="ACT" evidence="1">
    <location>
        <begin position="5"/>
        <end position="81"/>
    </location>
</feature>
<reference evidence="2 3" key="1">
    <citation type="submission" date="2024-09" db="EMBL/GenBank/DDBJ databases">
        <authorList>
            <person name="Sun Q."/>
            <person name="Mori K."/>
        </authorList>
    </citation>
    <scope>NUCLEOTIDE SEQUENCE [LARGE SCALE GENOMIC DNA]</scope>
    <source>
        <strain evidence="2 3">JCM 15389</strain>
    </source>
</reference>
<organism evidence="2 3">
    <name type="scientific">Aciditerrimonas ferrireducens</name>
    <dbReference type="NCBI Taxonomy" id="667306"/>
    <lineage>
        <taxon>Bacteria</taxon>
        <taxon>Bacillati</taxon>
        <taxon>Actinomycetota</taxon>
        <taxon>Acidimicrobiia</taxon>
        <taxon>Acidimicrobiales</taxon>
        <taxon>Acidimicrobiaceae</taxon>
        <taxon>Aciditerrimonas</taxon>
    </lineage>
</organism>
<dbReference type="Proteomes" id="UP001589788">
    <property type="component" value="Unassembled WGS sequence"/>
</dbReference>